<sequence length="101" mass="11573">MNKLVGDYTIYSNSGISVLSIKARPCSCLLPNVLLKFKRSLIKKVWIKNESKRMKRKKIFDNKKKLFDQCIKQLMKGAPKNGLAIKCAEILMNMEALQNVL</sequence>
<protein>
    <submittedName>
        <fullName evidence="1">Uncharacterized protein</fullName>
    </submittedName>
</protein>
<accession>A0A3G4ZVA9</accession>
<reference evidence="1" key="1">
    <citation type="submission" date="2018-10" db="EMBL/GenBank/DDBJ databases">
        <title>Hidden diversity of soil giant viruses.</title>
        <authorList>
            <person name="Schulz F."/>
            <person name="Alteio L."/>
            <person name="Goudeau D."/>
            <person name="Ryan E.M."/>
            <person name="Malmstrom R.R."/>
            <person name="Blanchard J."/>
            <person name="Woyke T."/>
        </authorList>
    </citation>
    <scope>NUCLEOTIDE SEQUENCE</scope>
    <source>
        <strain evidence="1">EDV1</strain>
    </source>
</reference>
<gene>
    <name evidence="1" type="ORF">Edafosvirus3_9</name>
</gene>
<proteinExistence type="predicted"/>
<organism evidence="1">
    <name type="scientific">Edafosvirus sp</name>
    <dbReference type="NCBI Taxonomy" id="2487765"/>
    <lineage>
        <taxon>Viruses</taxon>
        <taxon>Varidnaviria</taxon>
        <taxon>Bamfordvirae</taxon>
        <taxon>Nucleocytoviricota</taxon>
        <taxon>Megaviricetes</taxon>
        <taxon>Imitervirales</taxon>
        <taxon>Mimiviridae</taxon>
        <taxon>Klosneuvirinae</taxon>
    </lineage>
</organism>
<dbReference type="EMBL" id="MK072068">
    <property type="protein sequence ID" value="AYV77931.1"/>
    <property type="molecule type" value="Genomic_DNA"/>
</dbReference>
<evidence type="ECO:0000313" key="1">
    <source>
        <dbReference type="EMBL" id="AYV77931.1"/>
    </source>
</evidence>
<name>A0A3G4ZVA9_9VIRU</name>